<dbReference type="PANTHER" id="PTHR32295:SF216">
    <property type="entry name" value="PROTEIN IQ-DOMAIN 3"/>
    <property type="match status" value="1"/>
</dbReference>
<evidence type="ECO:0000313" key="4">
    <source>
        <dbReference type="EMBL" id="GFZ02338.1"/>
    </source>
</evidence>
<accession>A0A7J0FWN2</accession>
<feature type="region of interest" description="Disordered" evidence="3">
    <location>
        <begin position="48"/>
        <end position="75"/>
    </location>
</feature>
<dbReference type="PANTHER" id="PTHR32295">
    <property type="entry name" value="IQ-DOMAIN 5-RELATED"/>
    <property type="match status" value="1"/>
</dbReference>
<protein>
    <submittedName>
        <fullName evidence="4">Uncharacterized protein</fullName>
    </submittedName>
</protein>
<keyword evidence="5" id="KW-1185">Reference proteome</keyword>
<organism evidence="4 5">
    <name type="scientific">Actinidia rufa</name>
    <dbReference type="NCBI Taxonomy" id="165716"/>
    <lineage>
        <taxon>Eukaryota</taxon>
        <taxon>Viridiplantae</taxon>
        <taxon>Streptophyta</taxon>
        <taxon>Embryophyta</taxon>
        <taxon>Tracheophyta</taxon>
        <taxon>Spermatophyta</taxon>
        <taxon>Magnoliopsida</taxon>
        <taxon>eudicotyledons</taxon>
        <taxon>Gunneridae</taxon>
        <taxon>Pentapetalae</taxon>
        <taxon>asterids</taxon>
        <taxon>Ericales</taxon>
        <taxon>Actinidiaceae</taxon>
        <taxon>Actinidia</taxon>
    </lineage>
</organism>
<dbReference type="AlphaFoldDB" id="A0A7J0FWN2"/>
<dbReference type="OrthoDB" id="1923765at2759"/>
<proteinExistence type="inferred from homology"/>
<evidence type="ECO:0000313" key="5">
    <source>
        <dbReference type="Proteomes" id="UP000585474"/>
    </source>
</evidence>
<gene>
    <name evidence="4" type="ORF">Acr_15g0009460</name>
</gene>
<name>A0A7J0FWN2_9ERIC</name>
<evidence type="ECO:0000256" key="2">
    <source>
        <dbReference type="ARBA" id="ARBA00024341"/>
    </source>
</evidence>
<dbReference type="EMBL" id="BJWL01000015">
    <property type="protein sequence ID" value="GFZ02338.1"/>
    <property type="molecule type" value="Genomic_DNA"/>
</dbReference>
<comment type="similarity">
    <text evidence="2">Belongs to the IQD family.</text>
</comment>
<feature type="compositionally biased region" description="Polar residues" evidence="3">
    <location>
        <begin position="59"/>
        <end position="68"/>
    </location>
</feature>
<comment type="caution">
    <text evidence="4">The sequence shown here is derived from an EMBL/GenBank/DDBJ whole genome shotgun (WGS) entry which is preliminary data.</text>
</comment>
<keyword evidence="1" id="KW-0112">Calmodulin-binding</keyword>
<dbReference type="GO" id="GO:0005516">
    <property type="term" value="F:calmodulin binding"/>
    <property type="evidence" value="ECO:0007669"/>
    <property type="project" value="UniProtKB-KW"/>
</dbReference>
<evidence type="ECO:0000256" key="1">
    <source>
        <dbReference type="ARBA" id="ARBA00022860"/>
    </source>
</evidence>
<evidence type="ECO:0000256" key="3">
    <source>
        <dbReference type="SAM" id="MobiDB-lite"/>
    </source>
</evidence>
<dbReference type="Proteomes" id="UP000585474">
    <property type="component" value="Unassembled WGS sequence"/>
</dbReference>
<dbReference type="PROSITE" id="PS50096">
    <property type="entry name" value="IQ"/>
    <property type="match status" value="1"/>
</dbReference>
<sequence>MGWYHPVKACILSGTDHRVKAYHFYPHFKFECGCDNLASVRQKSSKSKKKWFGKEGSNVPDSSPSENATVPHPLPPPPEEVKLIEAEEEQTKHAYSVAVATAAAAEAAVAAAQAAAEVVRLTSVTQFTGKSNEEVAAIKVQTAFRGYLVDLMAARGGKGRLALVFSSCLPSLPSLFLALPKLKSKTEVDSLFLYVNL</sequence>
<reference evidence="4 5" key="1">
    <citation type="submission" date="2019-07" db="EMBL/GenBank/DDBJ databases">
        <title>De Novo Assembly of kiwifruit Actinidia rufa.</title>
        <authorList>
            <person name="Sugita-Konishi S."/>
            <person name="Sato K."/>
            <person name="Mori E."/>
            <person name="Abe Y."/>
            <person name="Kisaki G."/>
            <person name="Hamano K."/>
            <person name="Suezawa K."/>
            <person name="Otani M."/>
            <person name="Fukuda T."/>
            <person name="Manabe T."/>
            <person name="Gomi K."/>
            <person name="Tabuchi M."/>
            <person name="Akimitsu K."/>
            <person name="Kataoka I."/>
        </authorList>
    </citation>
    <scope>NUCLEOTIDE SEQUENCE [LARGE SCALE GENOMIC DNA]</scope>
    <source>
        <strain evidence="5">cv. Fuchu</strain>
    </source>
</reference>